<comment type="caution">
    <text evidence="4">The sequence shown here is derived from an EMBL/GenBank/DDBJ whole genome shotgun (WGS) entry which is preliminary data.</text>
</comment>
<accession>A0A2P5SZB1</accession>
<evidence type="ECO:0000256" key="1">
    <source>
        <dbReference type="ARBA" id="ARBA00005695"/>
    </source>
</evidence>
<sequence length="544" mass="63127">MNLRKYSSDFLHLINNKIIIKFISVIFILMSANTHAKTLIYCSEGSPEGFNPQLFTSNTTYDASSVPIYNRLVEFKKGTNEIESGLAESWKISSDGKVYTFNLRKGVKWQSTKYFEPTREFNADDVIFTFERQLDKNNQYHKVSGGHYKYFENLGMPELIKKIEKIDNNTVKFTLSHSYAPFISNLAMDFSSILSKEYAENLLKKGTPEKIDVNPIGTGPFQLINYQKDLRITYQANPNYWGVKPKIDNLIFSIVPDPSVRYAKIKSGECHIMSYPNLADLKIMEKDKNIKIIKQIGLNVSLLAFNTEKKPLDNLEVRRALSMAIDREAIVRSVYKNNAEVSDNLVPSIMWSYNKPIKSYKYDPTKARDILKKYGFKNGFSIDLWTMPIENNYNPDAHRIVEMIKADWAKIGIKTKIITYEWNEYLKRAEAGEHQAIITGWNNYNADPDNFFSMLFKCNSSKYGYNYSHWCYKPFCEKIDLARSSTFHRKRLDFYRHAQMIMHNKIPVLVIAHSKIFEPISDKVVGYIVDPLGKHHFEDVDILE</sequence>
<dbReference type="Proteomes" id="UP000296153">
    <property type="component" value="Unassembled WGS sequence"/>
</dbReference>
<evidence type="ECO:0000313" key="5">
    <source>
        <dbReference type="Proteomes" id="UP000296153"/>
    </source>
</evidence>
<feature type="domain" description="Solute-binding protein family 5" evidence="3">
    <location>
        <begin position="81"/>
        <end position="461"/>
    </location>
</feature>
<dbReference type="InterPro" id="IPR039424">
    <property type="entry name" value="SBP_5"/>
</dbReference>
<organism evidence="4 5">
    <name type="scientific">Candidatus Pantoea edessiphila</name>
    <dbReference type="NCBI Taxonomy" id="2044610"/>
    <lineage>
        <taxon>Bacteria</taxon>
        <taxon>Pseudomonadati</taxon>
        <taxon>Pseudomonadota</taxon>
        <taxon>Gammaproteobacteria</taxon>
        <taxon>Enterobacterales</taxon>
        <taxon>Erwiniaceae</taxon>
        <taxon>Pantoea</taxon>
    </lineage>
</organism>
<dbReference type="CDD" id="cd08493">
    <property type="entry name" value="PBP2_DppA_like"/>
    <property type="match status" value="1"/>
</dbReference>
<evidence type="ECO:0000256" key="2">
    <source>
        <dbReference type="ARBA" id="ARBA00022729"/>
    </source>
</evidence>
<dbReference type="GO" id="GO:0043190">
    <property type="term" value="C:ATP-binding cassette (ABC) transporter complex"/>
    <property type="evidence" value="ECO:0007669"/>
    <property type="project" value="InterPro"/>
</dbReference>
<dbReference type="PIRSF" id="PIRSF002741">
    <property type="entry name" value="MppA"/>
    <property type="match status" value="1"/>
</dbReference>
<keyword evidence="2" id="KW-0732">Signal</keyword>
<dbReference type="OrthoDB" id="9801912at2"/>
<dbReference type="PANTHER" id="PTHR30290:SF38">
    <property type="entry name" value="D,D-DIPEPTIDE-BINDING PERIPLASMIC PROTEIN DDPA-RELATED"/>
    <property type="match status" value="1"/>
</dbReference>
<evidence type="ECO:0000313" key="4">
    <source>
        <dbReference type="EMBL" id="PPI87677.1"/>
    </source>
</evidence>
<dbReference type="PROSITE" id="PS01040">
    <property type="entry name" value="SBP_BACTERIAL_5"/>
    <property type="match status" value="1"/>
</dbReference>
<dbReference type="AlphaFoldDB" id="A0A2P5SZB1"/>
<dbReference type="InterPro" id="IPR030678">
    <property type="entry name" value="Peptide/Ni-bd"/>
</dbReference>
<dbReference type="SUPFAM" id="SSF53850">
    <property type="entry name" value="Periplasmic binding protein-like II"/>
    <property type="match status" value="1"/>
</dbReference>
<comment type="similarity">
    <text evidence="1">Belongs to the bacterial solute-binding protein 5 family.</text>
</comment>
<gene>
    <name evidence="4" type="ORF">CRV12_03530</name>
</gene>
<dbReference type="Gene3D" id="3.40.190.10">
    <property type="entry name" value="Periplasmic binding protein-like II"/>
    <property type="match status" value="1"/>
</dbReference>
<dbReference type="GO" id="GO:0042938">
    <property type="term" value="P:dipeptide transport"/>
    <property type="evidence" value="ECO:0007669"/>
    <property type="project" value="TreeGrafter"/>
</dbReference>
<dbReference type="FunFam" id="3.40.190.10:FF:000036">
    <property type="entry name" value="Dipeptide ABC transporter, substrate-binding protein"/>
    <property type="match status" value="1"/>
</dbReference>
<dbReference type="Gene3D" id="3.10.105.10">
    <property type="entry name" value="Dipeptide-binding Protein, Domain 3"/>
    <property type="match status" value="1"/>
</dbReference>
<dbReference type="GO" id="GO:0030288">
    <property type="term" value="C:outer membrane-bounded periplasmic space"/>
    <property type="evidence" value="ECO:0007669"/>
    <property type="project" value="TreeGrafter"/>
</dbReference>
<dbReference type="PANTHER" id="PTHR30290">
    <property type="entry name" value="PERIPLASMIC BINDING COMPONENT OF ABC TRANSPORTER"/>
    <property type="match status" value="1"/>
</dbReference>
<dbReference type="FunFam" id="3.90.76.10:FF:000002">
    <property type="entry name" value="Dipeptide ABC transporter, substrate-binding protein"/>
    <property type="match status" value="1"/>
</dbReference>
<dbReference type="EMBL" id="PDKT01000006">
    <property type="protein sequence ID" value="PPI87677.1"/>
    <property type="molecule type" value="Genomic_DNA"/>
</dbReference>
<dbReference type="Pfam" id="PF00496">
    <property type="entry name" value="SBP_bac_5"/>
    <property type="match status" value="1"/>
</dbReference>
<reference evidence="4 5" key="1">
    <citation type="journal article" date="2018" name="Genome Biol. Evol.">
        <title>Cladogenesis and Genomic Streamlining in Extracellular Endosymbionts of Tropical Stink Bugs.</title>
        <authorList>
            <person name="Otero-Bravo A."/>
            <person name="Goffredi S."/>
            <person name="Sabree Z.L."/>
        </authorList>
    </citation>
    <scope>NUCLEOTIDE SEQUENCE [LARGE SCALE GENOMIC DNA]</scope>
    <source>
        <strain evidence="4 5">SoEE</strain>
    </source>
</reference>
<dbReference type="InterPro" id="IPR000914">
    <property type="entry name" value="SBP_5_dom"/>
</dbReference>
<dbReference type="Gene3D" id="3.90.76.10">
    <property type="entry name" value="Dipeptide-binding Protein, Domain 1"/>
    <property type="match status" value="1"/>
</dbReference>
<evidence type="ECO:0000259" key="3">
    <source>
        <dbReference type="Pfam" id="PF00496"/>
    </source>
</evidence>
<dbReference type="InterPro" id="IPR023765">
    <property type="entry name" value="SBP_5_CS"/>
</dbReference>
<dbReference type="GO" id="GO:1904680">
    <property type="term" value="F:peptide transmembrane transporter activity"/>
    <property type="evidence" value="ECO:0007669"/>
    <property type="project" value="TreeGrafter"/>
</dbReference>
<proteinExistence type="inferred from homology"/>
<name>A0A2P5SZB1_9GAMM</name>
<protein>
    <submittedName>
        <fullName evidence="4">ABC transporter substrate-binding protein</fullName>
    </submittedName>
</protein>